<keyword evidence="2" id="KW-0812">Transmembrane</keyword>
<name>A0ABV5RQM6_9ACTN</name>
<feature type="region of interest" description="Disordered" evidence="1">
    <location>
        <begin position="62"/>
        <end position="81"/>
    </location>
</feature>
<gene>
    <name evidence="3" type="ORF">ACFFTL_44755</name>
</gene>
<sequence>MADAAYGLWPLVVLNTLLFVVFAASFFHPKTQRDWRAMGAYSAFLVALFTLFARTEAASTITELQSSPPRAPISSRTTRCS</sequence>
<proteinExistence type="predicted"/>
<dbReference type="RefSeq" id="WP_345511957.1">
    <property type="nucleotide sequence ID" value="NZ_BAAAXD010000013.1"/>
</dbReference>
<organism evidence="3 4">
    <name type="scientific">Streptomyces yanii</name>
    <dbReference type="NCBI Taxonomy" id="78510"/>
    <lineage>
        <taxon>Bacteria</taxon>
        <taxon>Bacillati</taxon>
        <taxon>Actinomycetota</taxon>
        <taxon>Actinomycetes</taxon>
        <taxon>Kitasatosporales</taxon>
        <taxon>Streptomycetaceae</taxon>
        <taxon>Streptomyces</taxon>
    </lineage>
</organism>
<evidence type="ECO:0000313" key="3">
    <source>
        <dbReference type="EMBL" id="MFB9579174.1"/>
    </source>
</evidence>
<reference evidence="3 4" key="1">
    <citation type="submission" date="2024-09" db="EMBL/GenBank/DDBJ databases">
        <authorList>
            <person name="Sun Q."/>
            <person name="Mori K."/>
        </authorList>
    </citation>
    <scope>NUCLEOTIDE SEQUENCE [LARGE SCALE GENOMIC DNA]</scope>
    <source>
        <strain evidence="3 4">JCM 3331</strain>
    </source>
</reference>
<keyword evidence="2" id="KW-1133">Transmembrane helix</keyword>
<evidence type="ECO:0000313" key="4">
    <source>
        <dbReference type="Proteomes" id="UP001589710"/>
    </source>
</evidence>
<evidence type="ECO:0000256" key="2">
    <source>
        <dbReference type="SAM" id="Phobius"/>
    </source>
</evidence>
<dbReference type="EMBL" id="JBHMCG010000213">
    <property type="protein sequence ID" value="MFB9579174.1"/>
    <property type="molecule type" value="Genomic_DNA"/>
</dbReference>
<keyword evidence="4" id="KW-1185">Reference proteome</keyword>
<keyword evidence="2" id="KW-0472">Membrane</keyword>
<protein>
    <submittedName>
        <fullName evidence="3">Uncharacterized protein</fullName>
    </submittedName>
</protein>
<feature type="transmembrane region" description="Helical" evidence="2">
    <location>
        <begin position="35"/>
        <end position="53"/>
    </location>
</feature>
<accession>A0ABV5RQM6</accession>
<feature type="transmembrane region" description="Helical" evidence="2">
    <location>
        <begin position="6"/>
        <end position="28"/>
    </location>
</feature>
<dbReference type="Proteomes" id="UP001589710">
    <property type="component" value="Unassembled WGS sequence"/>
</dbReference>
<evidence type="ECO:0000256" key="1">
    <source>
        <dbReference type="SAM" id="MobiDB-lite"/>
    </source>
</evidence>
<comment type="caution">
    <text evidence="3">The sequence shown here is derived from an EMBL/GenBank/DDBJ whole genome shotgun (WGS) entry which is preliminary data.</text>
</comment>